<proteinExistence type="predicted"/>
<dbReference type="SUPFAM" id="SSF69118">
    <property type="entry name" value="AhpD-like"/>
    <property type="match status" value="1"/>
</dbReference>
<evidence type="ECO:0000313" key="2">
    <source>
        <dbReference type="EMBL" id="GAC67355.1"/>
    </source>
</evidence>
<name>M0QFJ2_9ACTN</name>
<dbReference type="InterPro" id="IPR010195">
    <property type="entry name" value="Uncharacterised_peroxidase-rel"/>
</dbReference>
<accession>M0QFJ2</accession>
<dbReference type="GO" id="GO:0051920">
    <property type="term" value="F:peroxiredoxin activity"/>
    <property type="evidence" value="ECO:0007669"/>
    <property type="project" value="InterPro"/>
</dbReference>
<dbReference type="eggNOG" id="COG2128">
    <property type="taxonomic scope" value="Bacteria"/>
</dbReference>
<dbReference type="STRING" id="1223545.GS4_07_01040"/>
<dbReference type="EMBL" id="BANX01000007">
    <property type="protein sequence ID" value="GAC67355.1"/>
    <property type="molecule type" value="Genomic_DNA"/>
</dbReference>
<comment type="caution">
    <text evidence="2">The sequence shown here is derived from an EMBL/GenBank/DDBJ whole genome shotgun (WGS) entry which is preliminary data.</text>
</comment>
<dbReference type="Pfam" id="PF02627">
    <property type="entry name" value="CMD"/>
    <property type="match status" value="1"/>
</dbReference>
<dbReference type="PANTHER" id="PTHR35446">
    <property type="entry name" value="SI:CH211-175M2.5"/>
    <property type="match status" value="1"/>
</dbReference>
<keyword evidence="3" id="KW-1185">Reference proteome</keyword>
<feature type="domain" description="Carboxymuconolactone decarboxylase-like" evidence="1">
    <location>
        <begin position="51"/>
        <end position="101"/>
    </location>
</feature>
<gene>
    <name evidence="2" type="ORF">GS4_07_01040</name>
</gene>
<dbReference type="PANTHER" id="PTHR35446:SF3">
    <property type="entry name" value="CMD DOMAIN-CONTAINING PROTEIN"/>
    <property type="match status" value="1"/>
</dbReference>
<sequence>MSRIELIQSDEVTDDRADVLAQIQGAFGFVPNMFKAVANSPAALHSMWGSFGALGDGSLGAKIGEQIAVAVADRNRCDYCLSAHTLLGTKAGATGEEMAEAQKGISHDPRTAAILTLATDLVDRRGQVDDEVIRAARDTGLSSEEIVETVAHVALNVFTNYINVALDVPVDFDRIRLTSK</sequence>
<evidence type="ECO:0000313" key="3">
    <source>
        <dbReference type="Proteomes" id="UP000011666"/>
    </source>
</evidence>
<dbReference type="AlphaFoldDB" id="M0QFJ2"/>
<dbReference type="NCBIfam" id="TIGR01926">
    <property type="entry name" value="peroxid_rel"/>
    <property type="match status" value="1"/>
</dbReference>
<dbReference type="Proteomes" id="UP000011666">
    <property type="component" value="Unassembled WGS sequence"/>
</dbReference>
<reference evidence="2 3" key="1">
    <citation type="submission" date="2013-01" db="EMBL/GenBank/DDBJ databases">
        <title>Whole genome shotgun sequence of Gordonia soli NBRC 108243.</title>
        <authorList>
            <person name="Isaki-Nakamura S."/>
            <person name="Hosoyama A."/>
            <person name="Tsuchikane K."/>
            <person name="Ando Y."/>
            <person name="Baba S."/>
            <person name="Ohji S."/>
            <person name="Hamada M."/>
            <person name="Tamura T."/>
            <person name="Yamazoe A."/>
            <person name="Yamazaki S."/>
            <person name="Fujita N."/>
        </authorList>
    </citation>
    <scope>NUCLEOTIDE SEQUENCE [LARGE SCALE GENOMIC DNA]</scope>
    <source>
        <strain evidence="2 3">NBRC 108243</strain>
    </source>
</reference>
<dbReference type="NCBIfam" id="TIGR00778">
    <property type="entry name" value="ahpD_dom"/>
    <property type="match status" value="1"/>
</dbReference>
<dbReference type="InterPro" id="IPR029032">
    <property type="entry name" value="AhpD-like"/>
</dbReference>
<dbReference type="RefSeq" id="WP_007618435.1">
    <property type="nucleotide sequence ID" value="NZ_BANX01000007.1"/>
</dbReference>
<organism evidence="2 3">
    <name type="scientific">Gordonia soli NBRC 108243</name>
    <dbReference type="NCBI Taxonomy" id="1223545"/>
    <lineage>
        <taxon>Bacteria</taxon>
        <taxon>Bacillati</taxon>
        <taxon>Actinomycetota</taxon>
        <taxon>Actinomycetes</taxon>
        <taxon>Mycobacteriales</taxon>
        <taxon>Gordoniaceae</taxon>
        <taxon>Gordonia</taxon>
    </lineage>
</organism>
<evidence type="ECO:0000259" key="1">
    <source>
        <dbReference type="Pfam" id="PF02627"/>
    </source>
</evidence>
<dbReference type="Gene3D" id="1.20.1290.10">
    <property type="entry name" value="AhpD-like"/>
    <property type="match status" value="1"/>
</dbReference>
<dbReference type="InterPro" id="IPR003779">
    <property type="entry name" value="CMD-like"/>
</dbReference>
<dbReference type="OrthoDB" id="122912at2"/>
<dbReference type="InterPro" id="IPR004675">
    <property type="entry name" value="AhpD_core"/>
</dbReference>
<protein>
    <recommendedName>
        <fullName evidence="1">Carboxymuconolactone decarboxylase-like domain-containing protein</fullName>
    </recommendedName>
</protein>